<reference evidence="2 3" key="1">
    <citation type="submission" date="2010-04" db="EMBL/GenBank/DDBJ databases">
        <authorList>
            <person name="Muzny D."/>
            <person name="Qin X."/>
            <person name="Deng J."/>
            <person name="Jiang H."/>
            <person name="Liu Y."/>
            <person name="Qu J."/>
            <person name="Song X.-Z."/>
            <person name="Zhang L."/>
            <person name="Thornton R."/>
            <person name="Coyle M."/>
            <person name="Francisco L."/>
            <person name="Jackson L."/>
            <person name="Javaid M."/>
            <person name="Korchina V."/>
            <person name="Kovar C."/>
            <person name="Mata R."/>
            <person name="Mathew T."/>
            <person name="Ngo R."/>
            <person name="Nguyen L."/>
            <person name="Nguyen N."/>
            <person name="Okwuonu G."/>
            <person name="Ongeri F."/>
            <person name="Pham C."/>
            <person name="Simmons D."/>
            <person name="Wilczek-Boney K."/>
            <person name="Hale W."/>
            <person name="Jakkamsetti A."/>
            <person name="Pham P."/>
            <person name="Ruth R."/>
            <person name="San Lucas F."/>
            <person name="Warren J."/>
            <person name="Zhang J."/>
            <person name="Zhao Z."/>
            <person name="Zhou C."/>
            <person name="Zhu D."/>
            <person name="Lee S."/>
            <person name="Bess C."/>
            <person name="Blankenburg K."/>
            <person name="Forbes L."/>
            <person name="Fu Q."/>
            <person name="Gubbala S."/>
            <person name="Hirani K."/>
            <person name="Jayaseelan J.C."/>
            <person name="Lara F."/>
            <person name="Munidasa M."/>
            <person name="Palculict T."/>
            <person name="Patil S."/>
            <person name="Pu L.-L."/>
            <person name="Saada N."/>
            <person name="Tang L."/>
            <person name="Weissenberger G."/>
            <person name="Zhu Y."/>
            <person name="Hemphill L."/>
            <person name="Shang Y."/>
            <person name="Youmans B."/>
            <person name="Ayvaz T."/>
            <person name="Ross M."/>
            <person name="Santibanez J."/>
            <person name="Aqrawi P."/>
            <person name="Gross S."/>
            <person name="Joshi V."/>
            <person name="Fowler G."/>
            <person name="Nazareth L."/>
            <person name="Reid J."/>
            <person name="Worley K."/>
            <person name="Petrosino J."/>
            <person name="Highlander S."/>
            <person name="Gibbs R."/>
        </authorList>
    </citation>
    <scope>NUCLEOTIDE SEQUENCE [LARGE SCALE GENOMIC DNA]</scope>
    <source>
        <strain evidence="2 3">ATCC BAA-614</strain>
    </source>
</reference>
<sequence>MDVIDLDTTRHNTPSDLPVPPRPASRTASSPTGSDFAGSSSARSARTASSPAGSDCVRTNRGVLGRGMPLVWRNFLSWGTSSAGKHRCGPNN</sequence>
<evidence type="ECO:0000256" key="1">
    <source>
        <dbReference type="SAM" id="MobiDB-lite"/>
    </source>
</evidence>
<dbReference type="EMBL" id="ADNV01000351">
    <property type="protein sequence ID" value="EFG74711.1"/>
    <property type="molecule type" value="Genomic_DNA"/>
</dbReference>
<name>D5PGK7_9MYCO</name>
<organism evidence="2 3">
    <name type="scientific">Mycobacterium parascrofulaceum ATCC BAA-614</name>
    <dbReference type="NCBI Taxonomy" id="525368"/>
    <lineage>
        <taxon>Bacteria</taxon>
        <taxon>Bacillati</taxon>
        <taxon>Actinomycetota</taxon>
        <taxon>Actinomycetes</taxon>
        <taxon>Mycobacteriales</taxon>
        <taxon>Mycobacteriaceae</taxon>
        <taxon>Mycobacterium</taxon>
        <taxon>Mycobacterium simiae complex</taxon>
    </lineage>
</organism>
<dbReference type="AlphaFoldDB" id="D5PGK7"/>
<feature type="region of interest" description="Disordered" evidence="1">
    <location>
        <begin position="1"/>
        <end position="63"/>
    </location>
</feature>
<dbReference type="HOGENOM" id="CLU_2410091_0_0_11"/>
<keyword evidence="3" id="KW-1185">Reference proteome</keyword>
<protein>
    <submittedName>
        <fullName evidence="2">Uncharacterized protein</fullName>
    </submittedName>
</protein>
<proteinExistence type="predicted"/>
<evidence type="ECO:0000313" key="2">
    <source>
        <dbReference type="EMBL" id="EFG74711.1"/>
    </source>
</evidence>
<evidence type="ECO:0000313" key="3">
    <source>
        <dbReference type="Proteomes" id="UP000003653"/>
    </source>
</evidence>
<comment type="caution">
    <text evidence="2">The sequence shown here is derived from an EMBL/GenBank/DDBJ whole genome shotgun (WGS) entry which is preliminary data.</text>
</comment>
<accession>D5PGK7</accession>
<dbReference type="Proteomes" id="UP000003653">
    <property type="component" value="Unassembled WGS sequence"/>
</dbReference>
<feature type="compositionally biased region" description="Low complexity" evidence="1">
    <location>
        <begin position="24"/>
        <end position="54"/>
    </location>
</feature>
<gene>
    <name evidence="2" type="ORF">HMPREF0591_5301</name>
</gene>